<comment type="caution">
    <text evidence="8">The sequence shown here is derived from an EMBL/GenBank/DDBJ whole genome shotgun (WGS) entry which is preliminary data.</text>
</comment>
<keyword evidence="4 6" id="KW-1005">Bacterial flagellum biogenesis</keyword>
<evidence type="ECO:0000256" key="3">
    <source>
        <dbReference type="ARBA" id="ARBA00022490"/>
    </source>
</evidence>
<evidence type="ECO:0000256" key="5">
    <source>
        <dbReference type="ARBA" id="ARBA00023186"/>
    </source>
</evidence>
<dbReference type="Pfam" id="PF02561">
    <property type="entry name" value="FliS"/>
    <property type="match status" value="1"/>
</dbReference>
<dbReference type="SUPFAM" id="SSF101116">
    <property type="entry name" value="Flagellar export chaperone FliS"/>
    <property type="match status" value="1"/>
</dbReference>
<evidence type="ECO:0000313" key="9">
    <source>
        <dbReference type="Proteomes" id="UP000623842"/>
    </source>
</evidence>
<evidence type="ECO:0000256" key="1">
    <source>
        <dbReference type="ARBA" id="ARBA00004514"/>
    </source>
</evidence>
<accession>A0A919BBB2</accession>
<dbReference type="PANTHER" id="PTHR34773">
    <property type="entry name" value="FLAGELLAR SECRETION CHAPERONE FLIS"/>
    <property type="match status" value="1"/>
</dbReference>
<dbReference type="InterPro" id="IPR003713">
    <property type="entry name" value="FliS"/>
</dbReference>
<evidence type="ECO:0000256" key="6">
    <source>
        <dbReference type="PIRNR" id="PIRNR039090"/>
    </source>
</evidence>
<dbReference type="Proteomes" id="UP000623842">
    <property type="component" value="Unassembled WGS sequence"/>
</dbReference>
<comment type="similarity">
    <text evidence="2 6">Belongs to the FliS family.</text>
</comment>
<dbReference type="Gene3D" id="1.20.120.340">
    <property type="entry name" value="Flagellar protein FliS"/>
    <property type="match status" value="1"/>
</dbReference>
<keyword evidence="5" id="KW-0143">Chaperone</keyword>
<proteinExistence type="inferred from homology"/>
<keyword evidence="9" id="KW-1185">Reference proteome</keyword>
<comment type="subcellular location">
    <subcellularLocation>
        <location evidence="1 6">Cytoplasm</location>
        <location evidence="1 6">Cytosol</location>
    </subcellularLocation>
</comment>
<feature type="region of interest" description="Disordered" evidence="7">
    <location>
        <begin position="123"/>
        <end position="145"/>
    </location>
</feature>
<gene>
    <name evidence="8" type="primary">fliS</name>
    <name evidence="8" type="ORF">GCM10017161_04450</name>
</gene>
<reference evidence="8" key="2">
    <citation type="submission" date="2020-09" db="EMBL/GenBank/DDBJ databases">
        <authorList>
            <person name="Sun Q."/>
            <person name="Kim S."/>
        </authorList>
    </citation>
    <scope>NUCLEOTIDE SEQUENCE</scope>
    <source>
        <strain evidence="8">KCTC 42731</strain>
    </source>
</reference>
<dbReference type="GO" id="GO:0005829">
    <property type="term" value="C:cytosol"/>
    <property type="evidence" value="ECO:0007669"/>
    <property type="project" value="UniProtKB-SubCell"/>
</dbReference>
<evidence type="ECO:0000256" key="7">
    <source>
        <dbReference type="SAM" id="MobiDB-lite"/>
    </source>
</evidence>
<dbReference type="PANTHER" id="PTHR34773:SF1">
    <property type="entry name" value="FLAGELLAR SECRETION CHAPERONE FLIS"/>
    <property type="match status" value="1"/>
</dbReference>
<evidence type="ECO:0000256" key="4">
    <source>
        <dbReference type="ARBA" id="ARBA00022795"/>
    </source>
</evidence>
<dbReference type="RefSeq" id="WP_189767076.1">
    <property type="nucleotide sequence ID" value="NZ_BNCK01000001.1"/>
</dbReference>
<dbReference type="AlphaFoldDB" id="A0A919BBB2"/>
<organism evidence="8 9">
    <name type="scientific">Thalassotalea marina</name>
    <dbReference type="NCBI Taxonomy" id="1673741"/>
    <lineage>
        <taxon>Bacteria</taxon>
        <taxon>Pseudomonadati</taxon>
        <taxon>Pseudomonadota</taxon>
        <taxon>Gammaproteobacteria</taxon>
        <taxon>Alteromonadales</taxon>
        <taxon>Colwelliaceae</taxon>
        <taxon>Thalassotalea</taxon>
    </lineage>
</organism>
<keyword evidence="8" id="KW-0969">Cilium</keyword>
<name>A0A919BBB2_9GAMM</name>
<dbReference type="InterPro" id="IPR036584">
    <property type="entry name" value="FliS_sf"/>
</dbReference>
<keyword evidence="3 6" id="KW-0963">Cytoplasm</keyword>
<reference evidence="8" key="1">
    <citation type="journal article" date="2014" name="Int. J. Syst. Evol. Microbiol.">
        <title>Complete genome sequence of Corynebacterium casei LMG S-19264T (=DSM 44701T), isolated from a smear-ripened cheese.</title>
        <authorList>
            <consortium name="US DOE Joint Genome Institute (JGI-PGF)"/>
            <person name="Walter F."/>
            <person name="Albersmeier A."/>
            <person name="Kalinowski J."/>
            <person name="Ruckert C."/>
        </authorList>
    </citation>
    <scope>NUCLEOTIDE SEQUENCE</scope>
    <source>
        <strain evidence="8">KCTC 42731</strain>
    </source>
</reference>
<dbReference type="GO" id="GO:0071973">
    <property type="term" value="P:bacterial-type flagellum-dependent cell motility"/>
    <property type="evidence" value="ECO:0007669"/>
    <property type="project" value="TreeGrafter"/>
</dbReference>
<dbReference type="EMBL" id="BNCK01000001">
    <property type="protein sequence ID" value="GHF80298.1"/>
    <property type="molecule type" value="Genomic_DNA"/>
</dbReference>
<dbReference type="GO" id="GO:0044780">
    <property type="term" value="P:bacterial-type flagellum assembly"/>
    <property type="evidence" value="ECO:0007669"/>
    <property type="project" value="InterPro"/>
</dbReference>
<evidence type="ECO:0000313" key="8">
    <source>
        <dbReference type="EMBL" id="GHF80298.1"/>
    </source>
</evidence>
<keyword evidence="8" id="KW-0966">Cell projection</keyword>
<sequence>MRQNIKAYKSVNIESSILSADPHQIIVMMFDGALESVVIAKGAIERKELALKSTALTKAVNILTALKNALDPEAAPAIAENFGFLYDYCITKLNDASISLDIAALDEVHGLLKPLRDAWREMPEQSKQEGLSLLDQKNAKASASA</sequence>
<keyword evidence="8" id="KW-0282">Flagellum</keyword>
<dbReference type="PIRSF" id="PIRSF039090">
    <property type="entry name" value="Flis"/>
    <property type="match status" value="1"/>
</dbReference>
<evidence type="ECO:0000256" key="2">
    <source>
        <dbReference type="ARBA" id="ARBA00008787"/>
    </source>
</evidence>
<protein>
    <recommendedName>
        <fullName evidence="6">Flagellar secretion chaperone FliS</fullName>
    </recommendedName>
</protein>
<dbReference type="NCBIfam" id="TIGR00208">
    <property type="entry name" value="fliS"/>
    <property type="match status" value="1"/>
</dbReference>
<dbReference type="CDD" id="cd16098">
    <property type="entry name" value="FliS"/>
    <property type="match status" value="1"/>
</dbReference>